<reference evidence="1" key="1">
    <citation type="submission" date="2013-07" db="EMBL/GenBank/DDBJ databases">
        <title>The genome of an arbuscular mycorrhizal fungus provides insights into the evolution of the oldest plant symbiosis.</title>
        <authorList>
            <consortium name="DOE Joint Genome Institute"/>
            <person name="Tisserant E."/>
            <person name="Malbreil M."/>
            <person name="Kuo A."/>
            <person name="Kohler A."/>
            <person name="Symeonidi A."/>
            <person name="Balestrini R."/>
            <person name="Charron P."/>
            <person name="Duensing N."/>
            <person name="Frei-dit-Frey N."/>
            <person name="Gianinazzi-Pearson V."/>
            <person name="Gilbert B."/>
            <person name="Handa Y."/>
            <person name="Hijri M."/>
            <person name="Kaul R."/>
            <person name="Kawaguchi M."/>
            <person name="Krajinski F."/>
            <person name="Lammers P."/>
            <person name="Lapierre D."/>
            <person name="Masclaux F.G."/>
            <person name="Murat C."/>
            <person name="Morin E."/>
            <person name="Ndikumana S."/>
            <person name="Pagni M."/>
            <person name="Petitpierre D."/>
            <person name="Requena N."/>
            <person name="Rosikiewicz P."/>
            <person name="Riley R."/>
            <person name="Saito K."/>
            <person name="San Clemente H."/>
            <person name="Shapiro H."/>
            <person name="van Tuinen D."/>
            <person name="Becard G."/>
            <person name="Bonfante P."/>
            <person name="Paszkowski U."/>
            <person name="Shachar-Hill Y."/>
            <person name="Young J.P."/>
            <person name="Sanders I.R."/>
            <person name="Henrissat B."/>
            <person name="Rensing S.A."/>
            <person name="Grigoriev I.V."/>
            <person name="Corradi N."/>
            <person name="Roux C."/>
            <person name="Martin F."/>
        </authorList>
    </citation>
    <scope>NUCLEOTIDE SEQUENCE</scope>
    <source>
        <strain evidence="1">DAOM 197198</strain>
    </source>
</reference>
<organism evidence="1">
    <name type="scientific">Rhizophagus irregularis (strain DAOM 181602 / DAOM 197198 / MUCL 43194)</name>
    <name type="common">Arbuscular mycorrhizal fungus</name>
    <name type="synonym">Glomus intraradices</name>
    <dbReference type="NCBI Taxonomy" id="747089"/>
    <lineage>
        <taxon>Eukaryota</taxon>
        <taxon>Fungi</taxon>
        <taxon>Fungi incertae sedis</taxon>
        <taxon>Mucoromycota</taxon>
        <taxon>Glomeromycotina</taxon>
        <taxon>Glomeromycetes</taxon>
        <taxon>Glomerales</taxon>
        <taxon>Glomeraceae</taxon>
        <taxon>Rhizophagus</taxon>
    </lineage>
</organism>
<name>U9TWW5_RHIID</name>
<proteinExistence type="predicted"/>
<dbReference type="VEuPathDB" id="FungiDB:RhiirFUN_002446"/>
<protein>
    <submittedName>
        <fullName evidence="1">Uncharacterized protein</fullName>
    </submittedName>
</protein>
<evidence type="ECO:0000313" key="1">
    <source>
        <dbReference type="EMBL" id="ESA11922.1"/>
    </source>
</evidence>
<dbReference type="AlphaFoldDB" id="U9TWW5"/>
<gene>
    <name evidence="1" type="ORF">GLOINDRAFT_96583</name>
</gene>
<dbReference type="HOGENOM" id="CLU_1939252_0_0_1"/>
<sequence>MADNLNKIEGVGKVSMDVFLRAGLNTVGNFAQRIQQAIDVLYLKKKDPSLIIILERSCSSVFQNHSTSEKCRSISLRSKSRCNTCGFSYDRSELKHSLKRILLILDHENLLPLIRFIQIEILKRLLSLQR</sequence>
<accession>U9TWW5</accession>
<dbReference type="EMBL" id="KI285471">
    <property type="protein sequence ID" value="ESA11922.1"/>
    <property type="molecule type" value="Genomic_DNA"/>
</dbReference>